<organism evidence="2 3">
    <name type="scientific">Eiseniibacteriota bacterium</name>
    <dbReference type="NCBI Taxonomy" id="2212470"/>
    <lineage>
        <taxon>Bacteria</taxon>
        <taxon>Candidatus Eiseniibacteriota</taxon>
    </lineage>
</organism>
<evidence type="ECO:0000313" key="3">
    <source>
        <dbReference type="Proteomes" id="UP000748308"/>
    </source>
</evidence>
<feature type="chain" id="PRO_5037252496" description="DUF3187 family protein" evidence="1">
    <location>
        <begin position="29"/>
        <end position="399"/>
    </location>
</feature>
<proteinExistence type="predicted"/>
<dbReference type="Proteomes" id="UP000748308">
    <property type="component" value="Unassembled WGS sequence"/>
</dbReference>
<evidence type="ECO:0000313" key="2">
    <source>
        <dbReference type="EMBL" id="MBM3316811.1"/>
    </source>
</evidence>
<comment type="caution">
    <text evidence="2">The sequence shown here is derived from an EMBL/GenBank/DDBJ whole genome shotgun (WGS) entry which is preliminary data.</text>
</comment>
<reference evidence="2" key="1">
    <citation type="submission" date="2019-03" db="EMBL/GenBank/DDBJ databases">
        <title>Lake Tanganyika Metagenome-Assembled Genomes (MAGs).</title>
        <authorList>
            <person name="Tran P."/>
        </authorList>
    </citation>
    <scope>NUCLEOTIDE SEQUENCE</scope>
    <source>
        <strain evidence="2">M_DeepCast_400m_m2_100</strain>
    </source>
</reference>
<dbReference type="AlphaFoldDB" id="A0A937XAC7"/>
<dbReference type="EMBL" id="VGIY01000044">
    <property type="protein sequence ID" value="MBM3316811.1"/>
    <property type="molecule type" value="Genomic_DNA"/>
</dbReference>
<sequence length="399" mass="41979">MHRLPPRRFAPVLAAVALAALGAAPAPAAVEWRETGLSMEAARQEAGPGGAHAQIVSLAHAEMAFGARWEARLELSGSLTEREETALGPRAGAAALVRLRPHEAWLLQAGLRTPGGLRRLDAASFALAREVGEPLLALPDPEPARGLRVHAGAVRGLAFGYDWKLLLAAGYDHAGAVEVVAGSSLRPGDRFALEATLETTRWKPPLRARARIAREEAERLEGVVLRSARTLAAGEASAAFDLPPLAGSGSVGLASTGRATLPDLEIHGLANETGPALLGHASLELRPSRRARAGRGAGDDLPLARAPAWRPALTLTWLRLLPREMPLADGWSARVEPALSLLRGRSEYFCRIGWETGRLSFPADGQGSARTLSGWRAAIGVRREATPSGRAGAPRAAGG</sequence>
<protein>
    <recommendedName>
        <fullName evidence="4">DUF3187 family protein</fullName>
    </recommendedName>
</protein>
<feature type="signal peptide" evidence="1">
    <location>
        <begin position="1"/>
        <end position="28"/>
    </location>
</feature>
<evidence type="ECO:0008006" key="4">
    <source>
        <dbReference type="Google" id="ProtNLM"/>
    </source>
</evidence>
<accession>A0A937XAC7</accession>
<evidence type="ECO:0000256" key="1">
    <source>
        <dbReference type="SAM" id="SignalP"/>
    </source>
</evidence>
<gene>
    <name evidence="2" type="ORF">FJY75_03060</name>
</gene>
<name>A0A937XAC7_UNCEI</name>
<keyword evidence="1" id="KW-0732">Signal</keyword>